<reference evidence="2" key="1">
    <citation type="submission" date="2009-07" db="EMBL/GenBank/DDBJ databases">
        <title>Complete sequence of Geobacter sp. M21.</title>
        <authorList>
            <consortium name="US DOE Joint Genome Institute"/>
            <person name="Lucas S."/>
            <person name="Copeland A."/>
            <person name="Lapidus A."/>
            <person name="Glavina del Rio T."/>
            <person name="Dalin E."/>
            <person name="Tice H."/>
            <person name="Bruce D."/>
            <person name="Goodwin L."/>
            <person name="Pitluck S."/>
            <person name="Saunders E."/>
            <person name="Brettin T."/>
            <person name="Detter J.C."/>
            <person name="Han C."/>
            <person name="Larimer F."/>
            <person name="Land M."/>
            <person name="Hauser L."/>
            <person name="Kyrpides N."/>
            <person name="Ovchinnikova G."/>
            <person name="Lovley D."/>
        </authorList>
    </citation>
    <scope>NUCLEOTIDE SEQUENCE [LARGE SCALE GENOMIC DNA]</scope>
    <source>
        <strain evidence="2">M21</strain>
    </source>
</reference>
<organism evidence="2">
    <name type="scientific">Geobacter sp. (strain M21)</name>
    <dbReference type="NCBI Taxonomy" id="443144"/>
    <lineage>
        <taxon>Bacteria</taxon>
        <taxon>Pseudomonadati</taxon>
        <taxon>Thermodesulfobacteriota</taxon>
        <taxon>Desulfuromonadia</taxon>
        <taxon>Geobacterales</taxon>
        <taxon>Geobacteraceae</taxon>
        <taxon>Geobacter</taxon>
    </lineage>
</organism>
<dbReference type="OrthoDB" id="9982829at2"/>
<evidence type="ECO:0000313" key="2">
    <source>
        <dbReference type="EMBL" id="ACT19684.1"/>
    </source>
</evidence>
<dbReference type="AlphaFoldDB" id="C6E6Q6"/>
<dbReference type="STRING" id="443144.GM21_3663"/>
<accession>C6E6Q6</accession>
<dbReference type="EMBL" id="CP001661">
    <property type="protein sequence ID" value="ACT19684.1"/>
    <property type="molecule type" value="Genomic_DNA"/>
</dbReference>
<gene>
    <name evidence="2" type="ordered locus">GM21_3663</name>
</gene>
<protein>
    <submittedName>
        <fullName evidence="2">Uncharacterized protein</fullName>
    </submittedName>
</protein>
<name>C6E6Q6_GEOSM</name>
<dbReference type="HOGENOM" id="CLU_2616974_0_0_7"/>
<feature type="region of interest" description="Disordered" evidence="1">
    <location>
        <begin position="1"/>
        <end position="24"/>
    </location>
</feature>
<dbReference type="KEGG" id="gem:GM21_3663"/>
<sequence>MSSDKGKRPTGMVAPKSTAQEQRLQPVEELAAERGVPAHALAGMRRYYGWADGKQVSAEEFESKMAAYRVRPMGSGRG</sequence>
<proteinExistence type="predicted"/>
<evidence type="ECO:0000256" key="1">
    <source>
        <dbReference type="SAM" id="MobiDB-lite"/>
    </source>
</evidence>